<dbReference type="GO" id="GO:0016020">
    <property type="term" value="C:membrane"/>
    <property type="evidence" value="ECO:0007669"/>
    <property type="project" value="UniProtKB-SubCell"/>
</dbReference>
<dbReference type="InterPro" id="IPR051694">
    <property type="entry name" value="Immunoregulatory_rcpt-like"/>
</dbReference>
<feature type="transmembrane region" description="Helical" evidence="6">
    <location>
        <begin position="158"/>
        <end position="180"/>
    </location>
</feature>
<evidence type="ECO:0000256" key="4">
    <source>
        <dbReference type="ARBA" id="ARBA00023136"/>
    </source>
</evidence>
<evidence type="ECO:0000313" key="8">
    <source>
        <dbReference type="Proteomes" id="UP000319663"/>
    </source>
</evidence>
<reference evidence="7 8" key="1">
    <citation type="submission" date="2019-06" db="EMBL/GenBank/DDBJ databases">
        <title>Wine fermentation using esterase from Monascus purpureus.</title>
        <authorList>
            <person name="Geng C."/>
            <person name="Zhang Y."/>
        </authorList>
    </citation>
    <scope>NUCLEOTIDE SEQUENCE [LARGE SCALE GENOMIC DNA]</scope>
    <source>
        <strain evidence="7">HQ1</strain>
    </source>
</reference>
<organism evidence="7 8">
    <name type="scientific">Monascus purpureus</name>
    <name type="common">Red mold</name>
    <name type="synonym">Monascus anka</name>
    <dbReference type="NCBI Taxonomy" id="5098"/>
    <lineage>
        <taxon>Eukaryota</taxon>
        <taxon>Fungi</taxon>
        <taxon>Dikarya</taxon>
        <taxon>Ascomycota</taxon>
        <taxon>Pezizomycotina</taxon>
        <taxon>Eurotiomycetes</taxon>
        <taxon>Eurotiomycetidae</taxon>
        <taxon>Eurotiales</taxon>
        <taxon>Aspergillaceae</taxon>
        <taxon>Monascus</taxon>
    </lineage>
</organism>
<comment type="caution">
    <text evidence="7">The sequence shown here is derived from an EMBL/GenBank/DDBJ whole genome shotgun (WGS) entry which is preliminary data.</text>
</comment>
<evidence type="ECO:0000256" key="3">
    <source>
        <dbReference type="ARBA" id="ARBA00022989"/>
    </source>
</evidence>
<feature type="compositionally biased region" description="Basic and acidic residues" evidence="5">
    <location>
        <begin position="411"/>
        <end position="420"/>
    </location>
</feature>
<feature type="region of interest" description="Disordered" evidence="5">
    <location>
        <begin position="47"/>
        <end position="87"/>
    </location>
</feature>
<dbReference type="Proteomes" id="UP000319663">
    <property type="component" value="Unassembled WGS sequence"/>
</dbReference>
<gene>
    <name evidence="7" type="ORF">MPDQ_005210</name>
</gene>
<evidence type="ECO:0000256" key="1">
    <source>
        <dbReference type="ARBA" id="ARBA00004167"/>
    </source>
</evidence>
<name>A0A507R067_MONPU</name>
<dbReference type="EMBL" id="VIFY01000036">
    <property type="protein sequence ID" value="TQB74011.1"/>
    <property type="molecule type" value="Genomic_DNA"/>
</dbReference>
<proteinExistence type="predicted"/>
<dbReference type="GO" id="GO:0071944">
    <property type="term" value="C:cell periphery"/>
    <property type="evidence" value="ECO:0007669"/>
    <property type="project" value="UniProtKB-ARBA"/>
</dbReference>
<evidence type="ECO:0000256" key="6">
    <source>
        <dbReference type="SAM" id="Phobius"/>
    </source>
</evidence>
<feature type="region of interest" description="Disordered" evidence="5">
    <location>
        <begin position="395"/>
        <end position="420"/>
    </location>
</feature>
<sequence length="420" mass="44416">MDLDIDHLLPRQANLCTNQKLWYVCTAGNFHGCCSTDPCTTGVCPDDDRDGESSTVTTPTVAATLPASSSSTSSTTISSSTSSTNATISSSLSSAASVKSSESSNMATSITTDTVKTASTSSSQINSVITVTASMDIGPSPSSAASSSERDSGSTGGLIGGAVGSILGALMVMGLIVLLCRRRRKQLRRGRIPHDNNSWKKIASAENSPISPLAGPRELNMDPHTPLATLASITNTPRSATELLSRTRGVFDHRTTTNATVFDNSTAHVPELPATFAGHSGTTPELPDTGFYRPRAELATHSQSELINVPFNQRSRSPPIYGMVQNDPCLDSGSQFDSQGDSGNNDRYRESKSRNLYQPVLVPAPALESLISVTRDNDVQVAPANANLGKKVYETERHDDHVHYGGGDSVHVGDEEKESS</sequence>
<evidence type="ECO:0000256" key="5">
    <source>
        <dbReference type="SAM" id="MobiDB-lite"/>
    </source>
</evidence>
<keyword evidence="8" id="KW-1185">Reference proteome</keyword>
<protein>
    <submittedName>
        <fullName evidence="7">Uncharacterized protein</fullName>
    </submittedName>
</protein>
<dbReference type="STRING" id="5098.A0A507R067"/>
<accession>A0A507R067</accession>
<evidence type="ECO:0000313" key="7">
    <source>
        <dbReference type="EMBL" id="TQB74011.1"/>
    </source>
</evidence>
<feature type="compositionally biased region" description="Low complexity" evidence="5">
    <location>
        <begin position="53"/>
        <end position="87"/>
    </location>
</feature>
<feature type="region of interest" description="Disordered" evidence="5">
    <location>
        <begin position="312"/>
        <end position="356"/>
    </location>
</feature>
<dbReference type="AlphaFoldDB" id="A0A507R067"/>
<keyword evidence="4 6" id="KW-0472">Membrane</keyword>
<keyword evidence="2 6" id="KW-0812">Transmembrane</keyword>
<keyword evidence="3 6" id="KW-1133">Transmembrane helix</keyword>
<dbReference type="PANTHER" id="PTHR15549">
    <property type="entry name" value="PAIRED IMMUNOGLOBULIN-LIKE TYPE 2 RECEPTOR"/>
    <property type="match status" value="1"/>
</dbReference>
<evidence type="ECO:0000256" key="2">
    <source>
        <dbReference type="ARBA" id="ARBA00022692"/>
    </source>
</evidence>
<dbReference type="PANTHER" id="PTHR15549:SF26">
    <property type="entry name" value="AXIAL BUDDING PATTERN PROTEIN 2-RELATED"/>
    <property type="match status" value="1"/>
</dbReference>
<feature type="region of interest" description="Disordered" evidence="5">
    <location>
        <begin position="134"/>
        <end position="155"/>
    </location>
</feature>
<feature type="compositionally biased region" description="Low complexity" evidence="5">
    <location>
        <begin position="331"/>
        <end position="343"/>
    </location>
</feature>
<comment type="subcellular location">
    <subcellularLocation>
        <location evidence="1">Membrane</location>
        <topology evidence="1">Single-pass membrane protein</topology>
    </subcellularLocation>
</comment>
<feature type="compositionally biased region" description="Basic and acidic residues" evidence="5">
    <location>
        <begin position="344"/>
        <end position="353"/>
    </location>
</feature>